<name>A0ACB8D6D3_DERSI</name>
<evidence type="ECO:0000313" key="1">
    <source>
        <dbReference type="EMBL" id="KAH7960002.1"/>
    </source>
</evidence>
<sequence>MHAFQQPEPSNIQHPRAFLSSDADQTAAAMNVPAITAADEEGEYTSQASIIVTEEKANVGSAAGLEATEEPETVVSTEDEPHIIRRAVNESEAHDHGAVVLMKPPGPRTNPTGRKTGDSLQLLPSRSLVCVLGGRSQEYGPMWLDGLCDVALVPFYALPKGGDTFHNDGDKVTQQVLDKAAKAVKTTYGIHVPLKKVPKVMDDLIRKRVQKKLRNYWINKHIYHYAILDLRIKTDDTTRSGDVVGKAFGVLKFLCPAKSFLGPTKALNGSRKVHGP</sequence>
<organism evidence="1 2">
    <name type="scientific">Dermacentor silvarum</name>
    <name type="common">Tick</name>
    <dbReference type="NCBI Taxonomy" id="543639"/>
    <lineage>
        <taxon>Eukaryota</taxon>
        <taxon>Metazoa</taxon>
        <taxon>Ecdysozoa</taxon>
        <taxon>Arthropoda</taxon>
        <taxon>Chelicerata</taxon>
        <taxon>Arachnida</taxon>
        <taxon>Acari</taxon>
        <taxon>Parasitiformes</taxon>
        <taxon>Ixodida</taxon>
        <taxon>Ixodoidea</taxon>
        <taxon>Ixodidae</taxon>
        <taxon>Rhipicephalinae</taxon>
        <taxon>Dermacentor</taxon>
    </lineage>
</organism>
<protein>
    <submittedName>
        <fullName evidence="1">Uncharacterized protein</fullName>
    </submittedName>
</protein>
<gene>
    <name evidence="1" type="ORF">HPB49_016077</name>
</gene>
<evidence type="ECO:0000313" key="2">
    <source>
        <dbReference type="Proteomes" id="UP000821865"/>
    </source>
</evidence>
<dbReference type="Proteomes" id="UP000821865">
    <property type="component" value="Chromosome 3"/>
</dbReference>
<accession>A0ACB8D6D3</accession>
<keyword evidence="2" id="KW-1185">Reference proteome</keyword>
<reference evidence="1" key="1">
    <citation type="submission" date="2020-05" db="EMBL/GenBank/DDBJ databases">
        <title>Large-scale comparative analyses of tick genomes elucidate their genetic diversity and vector capacities.</title>
        <authorList>
            <person name="Jia N."/>
            <person name="Wang J."/>
            <person name="Shi W."/>
            <person name="Du L."/>
            <person name="Sun Y."/>
            <person name="Zhan W."/>
            <person name="Jiang J."/>
            <person name="Wang Q."/>
            <person name="Zhang B."/>
            <person name="Ji P."/>
            <person name="Sakyi L.B."/>
            <person name="Cui X."/>
            <person name="Yuan T."/>
            <person name="Jiang B."/>
            <person name="Yang W."/>
            <person name="Lam T.T.-Y."/>
            <person name="Chang Q."/>
            <person name="Ding S."/>
            <person name="Wang X."/>
            <person name="Zhu J."/>
            <person name="Ruan X."/>
            <person name="Zhao L."/>
            <person name="Wei J."/>
            <person name="Que T."/>
            <person name="Du C."/>
            <person name="Cheng J."/>
            <person name="Dai P."/>
            <person name="Han X."/>
            <person name="Huang E."/>
            <person name="Gao Y."/>
            <person name="Liu J."/>
            <person name="Shao H."/>
            <person name="Ye R."/>
            <person name="Li L."/>
            <person name="Wei W."/>
            <person name="Wang X."/>
            <person name="Wang C."/>
            <person name="Yang T."/>
            <person name="Huo Q."/>
            <person name="Li W."/>
            <person name="Guo W."/>
            <person name="Chen H."/>
            <person name="Zhou L."/>
            <person name="Ni X."/>
            <person name="Tian J."/>
            <person name="Zhou Y."/>
            <person name="Sheng Y."/>
            <person name="Liu T."/>
            <person name="Pan Y."/>
            <person name="Xia L."/>
            <person name="Li J."/>
            <person name="Zhao F."/>
            <person name="Cao W."/>
        </authorList>
    </citation>
    <scope>NUCLEOTIDE SEQUENCE</scope>
    <source>
        <strain evidence="1">Dsil-2018</strain>
    </source>
</reference>
<proteinExistence type="predicted"/>
<comment type="caution">
    <text evidence="1">The sequence shown here is derived from an EMBL/GenBank/DDBJ whole genome shotgun (WGS) entry which is preliminary data.</text>
</comment>
<dbReference type="EMBL" id="CM023472">
    <property type="protein sequence ID" value="KAH7960002.1"/>
    <property type="molecule type" value="Genomic_DNA"/>
</dbReference>